<dbReference type="EMBL" id="JACGWK010000003">
    <property type="protein sequence ID" value="KAL0365351.1"/>
    <property type="molecule type" value="Genomic_DNA"/>
</dbReference>
<protein>
    <submittedName>
        <fullName evidence="1">Cinnamate beta-D-glucosyltransferase</fullName>
    </submittedName>
</protein>
<name>A0AAW2QCL6_9LAMI</name>
<gene>
    <name evidence="1" type="ORF">Sangu_0632700</name>
</gene>
<evidence type="ECO:0000313" key="1">
    <source>
        <dbReference type="EMBL" id="KAL0365351.1"/>
    </source>
</evidence>
<dbReference type="Gene3D" id="3.40.50.2000">
    <property type="entry name" value="Glycogen Phosphorylase B"/>
    <property type="match status" value="2"/>
</dbReference>
<dbReference type="AlphaFoldDB" id="A0AAW2QCL6"/>
<organism evidence="1">
    <name type="scientific">Sesamum angustifolium</name>
    <dbReference type="NCBI Taxonomy" id="2727405"/>
    <lineage>
        <taxon>Eukaryota</taxon>
        <taxon>Viridiplantae</taxon>
        <taxon>Streptophyta</taxon>
        <taxon>Embryophyta</taxon>
        <taxon>Tracheophyta</taxon>
        <taxon>Spermatophyta</taxon>
        <taxon>Magnoliopsida</taxon>
        <taxon>eudicotyledons</taxon>
        <taxon>Gunneridae</taxon>
        <taxon>Pentapetalae</taxon>
        <taxon>asterids</taxon>
        <taxon>lamiids</taxon>
        <taxon>Lamiales</taxon>
        <taxon>Pedaliaceae</taxon>
        <taxon>Sesamum</taxon>
    </lineage>
</organism>
<proteinExistence type="predicted"/>
<reference evidence="1" key="1">
    <citation type="submission" date="2020-06" db="EMBL/GenBank/DDBJ databases">
        <authorList>
            <person name="Li T."/>
            <person name="Hu X."/>
            <person name="Zhang T."/>
            <person name="Song X."/>
            <person name="Zhang H."/>
            <person name="Dai N."/>
            <person name="Sheng W."/>
            <person name="Hou X."/>
            <person name="Wei L."/>
        </authorList>
    </citation>
    <scope>NUCLEOTIDE SEQUENCE</scope>
    <source>
        <strain evidence="1">G01</strain>
        <tissue evidence="1">Leaf</tissue>
    </source>
</reference>
<dbReference type="SUPFAM" id="SSF53756">
    <property type="entry name" value="UDP-Glycosyltransferase/glycogen phosphorylase"/>
    <property type="match status" value="1"/>
</dbReference>
<accession>A0AAW2QCL6</accession>
<sequence length="112" mass="12801">MEAWREVSRWWRSLSGAIRLCTGDAEGRIVPRDEVERCFRAAIGCPEAAEMKQNSLKWKKAAEEAVVEGGSSYRNMRDFVDEVVRIRVTDHENIHLVICLLTVVLSNSRLLL</sequence>
<reference evidence="1" key="2">
    <citation type="journal article" date="2024" name="Plant">
        <title>Genomic evolution and insights into agronomic trait innovations of Sesamum species.</title>
        <authorList>
            <person name="Miao H."/>
            <person name="Wang L."/>
            <person name="Qu L."/>
            <person name="Liu H."/>
            <person name="Sun Y."/>
            <person name="Le M."/>
            <person name="Wang Q."/>
            <person name="Wei S."/>
            <person name="Zheng Y."/>
            <person name="Lin W."/>
            <person name="Duan Y."/>
            <person name="Cao H."/>
            <person name="Xiong S."/>
            <person name="Wang X."/>
            <person name="Wei L."/>
            <person name="Li C."/>
            <person name="Ma Q."/>
            <person name="Ju M."/>
            <person name="Zhao R."/>
            <person name="Li G."/>
            <person name="Mu C."/>
            <person name="Tian Q."/>
            <person name="Mei H."/>
            <person name="Zhang T."/>
            <person name="Gao T."/>
            <person name="Zhang H."/>
        </authorList>
    </citation>
    <scope>NUCLEOTIDE SEQUENCE</scope>
    <source>
        <strain evidence="1">G01</strain>
    </source>
</reference>
<comment type="caution">
    <text evidence="1">The sequence shown here is derived from an EMBL/GenBank/DDBJ whole genome shotgun (WGS) entry which is preliminary data.</text>
</comment>